<evidence type="ECO:0008006" key="4">
    <source>
        <dbReference type="Google" id="ProtNLM"/>
    </source>
</evidence>
<organism evidence="2 3">
    <name type="scientific">Parabacteroides distasonis</name>
    <dbReference type="NCBI Taxonomy" id="823"/>
    <lineage>
        <taxon>Bacteria</taxon>
        <taxon>Pseudomonadati</taxon>
        <taxon>Bacteroidota</taxon>
        <taxon>Bacteroidia</taxon>
        <taxon>Bacteroidales</taxon>
        <taxon>Tannerellaceae</taxon>
        <taxon>Parabacteroides</taxon>
    </lineage>
</organism>
<protein>
    <recommendedName>
        <fullName evidence="4">Outer membrane protein beta-barrel domain-containing protein</fullName>
    </recommendedName>
</protein>
<dbReference type="AlphaFoldDB" id="A0AAP2Q478"/>
<evidence type="ECO:0000313" key="2">
    <source>
        <dbReference type="EMBL" id="MCB6516613.1"/>
    </source>
</evidence>
<comment type="caution">
    <text evidence="2">The sequence shown here is derived from an EMBL/GenBank/DDBJ whole genome shotgun (WGS) entry which is preliminary data.</text>
</comment>
<evidence type="ECO:0000313" key="3">
    <source>
        <dbReference type="Proteomes" id="UP001198806"/>
    </source>
</evidence>
<reference evidence="2" key="1">
    <citation type="submission" date="2021-10" db="EMBL/GenBank/DDBJ databases">
        <title>Collection of gut derived symbiotic bacterial strains cultured from healthy donors.</title>
        <authorList>
            <person name="Lin H."/>
            <person name="Littmann E."/>
            <person name="Kohout C."/>
            <person name="Pamer E.G."/>
        </authorList>
    </citation>
    <scope>NUCLEOTIDE SEQUENCE</scope>
    <source>
        <strain evidence="2">DFI.2.94</strain>
    </source>
</reference>
<feature type="chain" id="PRO_5042917343" description="Outer membrane protein beta-barrel domain-containing protein" evidence="1">
    <location>
        <begin position="20"/>
        <end position="315"/>
    </location>
</feature>
<evidence type="ECO:0000256" key="1">
    <source>
        <dbReference type="SAM" id="SignalP"/>
    </source>
</evidence>
<dbReference type="SUPFAM" id="SSF56935">
    <property type="entry name" value="Porins"/>
    <property type="match status" value="1"/>
</dbReference>
<name>A0AAP2Q478_PARDI</name>
<dbReference type="EMBL" id="JAJCNI010000002">
    <property type="protein sequence ID" value="MCB6516613.1"/>
    <property type="molecule type" value="Genomic_DNA"/>
</dbReference>
<gene>
    <name evidence="2" type="ORF">LI194_02230</name>
</gene>
<dbReference type="Proteomes" id="UP001198806">
    <property type="component" value="Unassembled WGS sequence"/>
</dbReference>
<keyword evidence="1" id="KW-0732">Signal</keyword>
<dbReference type="RefSeq" id="WP_227154218.1">
    <property type="nucleotide sequence ID" value="NZ_JADMVU010000028.1"/>
</dbReference>
<sequence length="315" mass="34523">MKTAIVPFLLLLNILVAVNAQTKDSVILVKDSITVKLPDVYVTSERPLVTVTDDALSFDVPNLIRAKPVNTAFDILGEIPGLVKEGDNVSIIGVPTTNIIINGRRSSMSLSQIVELLKSTSASKVKSIELLYSSPPKYGVKGGSINIIMEKKVNEDLSADISLTGKQAFYFSPTGLVNLSYSKKKYSLDLSYSANYNHSRSTEDMNAYPIVKDRPYEILQENTAVGHSMNHTIGASASWFMDKGREVDISYYAKITDSNSKRYSNTLFVGIENAESNNKLSGPKNLQNVRLNYAHSKNLNAGVDIPIIRIAGINI</sequence>
<proteinExistence type="predicted"/>
<accession>A0AAP2Q478</accession>
<feature type="signal peptide" evidence="1">
    <location>
        <begin position="1"/>
        <end position="19"/>
    </location>
</feature>